<protein>
    <submittedName>
        <fullName evidence="1">Uncharacterized protein</fullName>
    </submittedName>
</protein>
<dbReference type="EMBL" id="CP032548">
    <property type="protein sequence ID" value="AZJ35107.1"/>
    <property type="molecule type" value="Genomic_DNA"/>
</dbReference>
<evidence type="ECO:0000313" key="1">
    <source>
        <dbReference type="EMBL" id="AZJ35107.1"/>
    </source>
</evidence>
<gene>
    <name evidence="1" type="ORF">D6T69_06060</name>
</gene>
<reference evidence="1 2" key="1">
    <citation type="submission" date="2018-09" db="EMBL/GenBank/DDBJ databases">
        <title>Insights into the microbiota of Asian seabass (Lates calcarifer) with tenacibaculosis symptoms and description of sp. nov. Tenacibaculum singaporense.</title>
        <authorList>
            <person name="Miyake S."/>
            <person name="Soh M."/>
            <person name="Azman M.N."/>
            <person name="Ngoh S.Y."/>
            <person name="Orban L."/>
        </authorList>
    </citation>
    <scope>NUCLEOTIDE SEQUENCE [LARGE SCALE GENOMIC DNA]</scope>
    <source>
        <strain evidence="1 2">DSM 106434</strain>
    </source>
</reference>
<sequence>MRKIVLFLFIIVKSYSQESTSNYFFINGQKFSKQTKYVMYDSKEDVKKTTNDKIYFFIQGETFEFLRNKFRVDTCSIRNLKKIKIEKVKGLSDREYLFYKQSLNKIKGKEDKILGPMPITKNHNYFKVIIVEKYENKILKYDVDWTYTGTRGFKVIRK</sequence>
<dbReference type="KEGG" id="tsig:D6T69_06060"/>
<dbReference type="AlphaFoldDB" id="A0A3Q8RMS3"/>
<evidence type="ECO:0000313" key="2">
    <source>
        <dbReference type="Proteomes" id="UP000274593"/>
    </source>
</evidence>
<proteinExistence type="predicted"/>
<keyword evidence="2" id="KW-1185">Reference proteome</keyword>
<dbReference type="RefSeq" id="WP_125066909.1">
    <property type="nucleotide sequence ID" value="NZ_CP032548.1"/>
</dbReference>
<accession>A0A3Q8RMS3</accession>
<name>A0A3Q8RMS3_9FLAO</name>
<organism evidence="1 2">
    <name type="scientific">Tenacibaculum singaporense</name>
    <dbReference type="NCBI Taxonomy" id="2358479"/>
    <lineage>
        <taxon>Bacteria</taxon>
        <taxon>Pseudomonadati</taxon>
        <taxon>Bacteroidota</taxon>
        <taxon>Flavobacteriia</taxon>
        <taxon>Flavobacteriales</taxon>
        <taxon>Flavobacteriaceae</taxon>
        <taxon>Tenacibaculum</taxon>
    </lineage>
</organism>
<dbReference type="Proteomes" id="UP000274593">
    <property type="component" value="Chromosome"/>
</dbReference>